<reference evidence="1 2" key="1">
    <citation type="submission" date="2018-09" db="EMBL/GenBank/DDBJ databases">
        <authorList>
            <person name="Fryberger R.B."/>
            <person name="Stoner T.H."/>
            <person name="Garlena R.A."/>
            <person name="Russell D.A."/>
            <person name="Pope W.H."/>
            <person name="Jacobs-Sera D."/>
            <person name="Hatfull G.F."/>
        </authorList>
    </citation>
    <scope>NUCLEOTIDE SEQUENCE [LARGE SCALE GENOMIC DNA]</scope>
</reference>
<proteinExistence type="predicted"/>
<keyword evidence="2" id="KW-1185">Reference proteome</keyword>
<evidence type="ECO:0000313" key="1">
    <source>
        <dbReference type="EMBL" id="AYN56978.1"/>
    </source>
</evidence>
<dbReference type="KEGG" id="vg:77924956"/>
<accession>A0A3G2KDA2</accession>
<gene>
    <name evidence="1" type="primary">10</name>
    <name evidence="1" type="ORF">PBI_ATRAXA_10</name>
</gene>
<protein>
    <submittedName>
        <fullName evidence="1">Tail assembly chaperone</fullName>
    </submittedName>
</protein>
<organism evidence="1 2">
    <name type="scientific">Arthrobacter phage Atraxa</name>
    <dbReference type="NCBI Taxonomy" id="2419947"/>
    <lineage>
        <taxon>Viruses</taxon>
        <taxon>Duplodnaviria</taxon>
        <taxon>Heunggongvirae</taxon>
        <taxon>Uroviricota</taxon>
        <taxon>Caudoviricetes</taxon>
        <taxon>Atraxavirus</taxon>
        <taxon>Atraxavirus atraxa</taxon>
    </lineage>
</organism>
<sequence length="92" mass="10527">MTMNKTTGQFETADGTVHEGIRIMLQDKLQLERTARIKKWDVQESPFTTTAFLVWHAAKREKITELSFEEFSDQIIDATMDTEGDDSDLAQS</sequence>
<dbReference type="GeneID" id="77924956"/>
<dbReference type="EMBL" id="MH834597">
    <property type="protein sequence ID" value="AYN56978.1"/>
    <property type="molecule type" value="Genomic_DNA"/>
</dbReference>
<dbReference type="RefSeq" id="YP_010649394.1">
    <property type="nucleotide sequence ID" value="NC_070767.1"/>
</dbReference>
<name>A0A3G2KDA2_9CAUD</name>
<evidence type="ECO:0000313" key="2">
    <source>
        <dbReference type="Proteomes" id="UP000276426"/>
    </source>
</evidence>
<dbReference type="Proteomes" id="UP000276426">
    <property type="component" value="Segment"/>
</dbReference>